<keyword evidence="2" id="KW-1185">Reference proteome</keyword>
<proteinExistence type="predicted"/>
<dbReference type="AlphaFoldDB" id="A0A4R3JVF9"/>
<dbReference type="EMBL" id="SLZY01000007">
    <property type="protein sequence ID" value="TCS71980.1"/>
    <property type="molecule type" value="Genomic_DNA"/>
</dbReference>
<comment type="caution">
    <text evidence="1">The sequence shown here is derived from an EMBL/GenBank/DDBJ whole genome shotgun (WGS) entry which is preliminary data.</text>
</comment>
<evidence type="ECO:0000313" key="1">
    <source>
        <dbReference type="EMBL" id="TCS71980.1"/>
    </source>
</evidence>
<name>A0A4R3JVF9_9PROT</name>
<dbReference type="RefSeq" id="WP_165919148.1">
    <property type="nucleotide sequence ID" value="NZ_AP018721.1"/>
</dbReference>
<protein>
    <submittedName>
        <fullName evidence="1">Uncharacterized protein</fullName>
    </submittedName>
</protein>
<accession>A0A4R3JVF9</accession>
<gene>
    <name evidence="1" type="ORF">EDC61_107118</name>
</gene>
<evidence type="ECO:0000313" key="2">
    <source>
        <dbReference type="Proteomes" id="UP000295135"/>
    </source>
</evidence>
<sequence length="54" mass="6274">MGYTLTQVRGLLAAHERQERRQHALRLALHAVAAQGDRSAIERLQRELWEDVRP</sequence>
<organism evidence="1 2">
    <name type="scientific">Sulfuritortus calidifontis</name>
    <dbReference type="NCBI Taxonomy" id="1914471"/>
    <lineage>
        <taxon>Bacteria</taxon>
        <taxon>Pseudomonadati</taxon>
        <taxon>Pseudomonadota</taxon>
        <taxon>Betaproteobacteria</taxon>
        <taxon>Nitrosomonadales</taxon>
        <taxon>Thiobacillaceae</taxon>
        <taxon>Sulfuritortus</taxon>
    </lineage>
</organism>
<dbReference type="Proteomes" id="UP000295135">
    <property type="component" value="Unassembled WGS sequence"/>
</dbReference>
<reference evidence="1 2" key="1">
    <citation type="submission" date="2019-03" db="EMBL/GenBank/DDBJ databases">
        <title>Genomic Encyclopedia of Type Strains, Phase IV (KMG-IV): sequencing the most valuable type-strain genomes for metagenomic binning, comparative biology and taxonomic classification.</title>
        <authorList>
            <person name="Goeker M."/>
        </authorList>
    </citation>
    <scope>NUCLEOTIDE SEQUENCE [LARGE SCALE GENOMIC DNA]</scope>
    <source>
        <strain evidence="1 2">DSM 103923</strain>
    </source>
</reference>